<reference evidence="3 4" key="1">
    <citation type="submission" date="2023-09" db="EMBL/GenBank/DDBJ databases">
        <authorList>
            <person name="Wang M."/>
        </authorList>
    </citation>
    <scope>NUCLEOTIDE SEQUENCE [LARGE SCALE GENOMIC DNA]</scope>
    <source>
        <strain evidence="3">GT-2023</strain>
        <tissue evidence="3">Liver</tissue>
    </source>
</reference>
<dbReference type="PANTHER" id="PTHR15503:SF36">
    <property type="entry name" value="RETROTRANSPOSON GAG-LIKE PROTEIN 5"/>
    <property type="match status" value="1"/>
</dbReference>
<dbReference type="Gene3D" id="2.40.70.10">
    <property type="entry name" value="Acid Proteases"/>
    <property type="match status" value="1"/>
</dbReference>
<feature type="region of interest" description="Disordered" evidence="1">
    <location>
        <begin position="51"/>
        <end position="79"/>
    </location>
</feature>
<dbReference type="PANTHER" id="PTHR15503">
    <property type="entry name" value="LDOC1 RELATED"/>
    <property type="match status" value="1"/>
</dbReference>
<comment type="caution">
    <text evidence="3">The sequence shown here is derived from an EMBL/GenBank/DDBJ whole genome shotgun (WGS) entry which is preliminary data.</text>
</comment>
<evidence type="ECO:0000259" key="2">
    <source>
        <dbReference type="Pfam" id="PF17921"/>
    </source>
</evidence>
<dbReference type="Proteomes" id="UP001558613">
    <property type="component" value="Unassembled WGS sequence"/>
</dbReference>
<dbReference type="EMBL" id="JAYMGO010000019">
    <property type="protein sequence ID" value="KAL1255739.1"/>
    <property type="molecule type" value="Genomic_DNA"/>
</dbReference>
<keyword evidence="4" id="KW-1185">Reference proteome</keyword>
<organism evidence="3 4">
    <name type="scientific">Cirrhinus molitorella</name>
    <name type="common">mud carp</name>
    <dbReference type="NCBI Taxonomy" id="172907"/>
    <lineage>
        <taxon>Eukaryota</taxon>
        <taxon>Metazoa</taxon>
        <taxon>Chordata</taxon>
        <taxon>Craniata</taxon>
        <taxon>Vertebrata</taxon>
        <taxon>Euteleostomi</taxon>
        <taxon>Actinopterygii</taxon>
        <taxon>Neopterygii</taxon>
        <taxon>Teleostei</taxon>
        <taxon>Ostariophysi</taxon>
        <taxon>Cypriniformes</taxon>
        <taxon>Cyprinidae</taxon>
        <taxon>Labeoninae</taxon>
        <taxon>Labeonini</taxon>
        <taxon>Cirrhinus</taxon>
    </lineage>
</organism>
<feature type="domain" description="Integrase zinc-binding" evidence="2">
    <location>
        <begin position="369"/>
        <end position="412"/>
    </location>
</feature>
<protein>
    <recommendedName>
        <fullName evidence="2">Integrase zinc-binding domain-containing protein</fullName>
    </recommendedName>
</protein>
<evidence type="ECO:0000313" key="3">
    <source>
        <dbReference type="EMBL" id="KAL1255739.1"/>
    </source>
</evidence>
<name>A0ABR3LS82_9TELE</name>
<evidence type="ECO:0000256" key="1">
    <source>
        <dbReference type="SAM" id="MobiDB-lite"/>
    </source>
</evidence>
<dbReference type="Pfam" id="PF17921">
    <property type="entry name" value="Integrase_H2C2"/>
    <property type="match status" value="1"/>
</dbReference>
<gene>
    <name evidence="3" type="ORF">QQF64_013800</name>
</gene>
<dbReference type="SUPFAM" id="SSF50630">
    <property type="entry name" value="Acid proteases"/>
    <property type="match status" value="1"/>
</dbReference>
<evidence type="ECO:0000313" key="4">
    <source>
        <dbReference type="Proteomes" id="UP001558613"/>
    </source>
</evidence>
<dbReference type="InterPro" id="IPR041588">
    <property type="entry name" value="Integrase_H2C2"/>
</dbReference>
<dbReference type="Gene3D" id="1.10.340.70">
    <property type="match status" value="1"/>
</dbReference>
<accession>A0ABR3LS82</accession>
<dbReference type="InterPro" id="IPR021109">
    <property type="entry name" value="Peptidase_aspartic_dom_sf"/>
</dbReference>
<dbReference type="InterPro" id="IPR032567">
    <property type="entry name" value="RTL1-rel"/>
</dbReference>
<proteinExistence type="predicted"/>
<dbReference type="CDD" id="cd00303">
    <property type="entry name" value="retropepsin_like"/>
    <property type="match status" value="1"/>
</dbReference>
<sequence length="473" mass="50981">MDTAGSDPVRSAVAQQGVLLGQHETRLTHTSREVEYLVSQVADLTARVQELQREADQSGSAPFSSRLEPEPHCNNPPAYDGDPNSCRAFLTQCSVVFTLQPRTGLSSKSQSSSVKRGILVSTVPFLYSPSSRTLLPVLVEFGGASHLCSALVDSGAEGNFMDSSIAAQWGIPSIALSESIPARSLSGTVITTISFVTPCVNLVVSGNHREVTTLYLLDSPCAPIILGHPWLVQHGPHVDWSRNSVLSWSPSCLASCLGSAPFPGSVCPVFQVAPADLTGVPTEYHDLRLVFSKSRATSLPPHRPPGSKNTKPDALSRLFEAPGEEVSNDTILPKGVVVASLSWGVERRVQEALRECQVPRGGPSGRLFVPSQLRSEVIQWGHSSRLVCHPGVRRSLAAIRQRFWWPSMAKDAVCFLPFPFLFNPSPASPLQSEAPSSSPARLTRSPRSRIPLAAAPSHLLVCAYGLLHRNIVF</sequence>